<dbReference type="Gene3D" id="3.40.30.10">
    <property type="entry name" value="Glutaredoxin"/>
    <property type="match status" value="2"/>
</dbReference>
<evidence type="ECO:0000259" key="1">
    <source>
        <dbReference type="PROSITE" id="PS50404"/>
    </source>
</evidence>
<accession>A0ABY0CXH3</accession>
<evidence type="ECO:0000313" key="2">
    <source>
        <dbReference type="EMBL" id="RVU48120.1"/>
    </source>
</evidence>
<dbReference type="PANTHER" id="PTHR45288">
    <property type="entry name" value="THIOREDOXIN FAMILY PROTEIN"/>
    <property type="match status" value="1"/>
</dbReference>
<dbReference type="InterPro" id="IPR004045">
    <property type="entry name" value="Glutathione_S-Trfase_N"/>
</dbReference>
<proteinExistence type="predicted"/>
<dbReference type="PROSITE" id="PS51354">
    <property type="entry name" value="GLUTAREDOXIN_2"/>
    <property type="match status" value="2"/>
</dbReference>
<sequence>MRLAGLGLVVSRARRPPLSFVQPPLYARLRSRISMSALNNVHALMVSMMRAGRGLFVTSHNRQHPPRPAKALELYEFEGCPYCRKVREAMSELDLEFINRTCAKGDETKRARAVELSGKAQFPLLVDPNTDTVLLESEAIIAYLHEHYGDGRGLLDIVTSFPSTVAGSMATAIRPRGLRVRPGFEARSQPDSTLVLYNFEASPFCRKVRETLNELNLDYHVKNVAKGSARRPEFHELAGRVMVPYLVDPNQGVAMFESDDIVAYLHTTYGAQD</sequence>
<dbReference type="Pfam" id="PF13417">
    <property type="entry name" value="GST_N_3"/>
    <property type="match status" value="2"/>
</dbReference>
<feature type="domain" description="GST N-terminal" evidence="1">
    <location>
        <begin position="192"/>
        <end position="273"/>
    </location>
</feature>
<keyword evidence="3" id="KW-1185">Reference proteome</keyword>
<protein>
    <recommendedName>
        <fullName evidence="1">GST N-terminal domain-containing protein</fullName>
    </recommendedName>
</protein>
<reference evidence="2 3" key="1">
    <citation type="submission" date="2019-01" db="EMBL/GenBank/DDBJ databases">
        <title>Lujinxingia litoralis gen. nov., sp. nov. and Lujinxingia sediminis gen. nov., sp. nov., new members in the order Bradymonadales, isolated from coastal sediment.</title>
        <authorList>
            <person name="Li C.-M."/>
        </authorList>
    </citation>
    <scope>NUCLEOTIDE SEQUENCE [LARGE SCALE GENOMIC DNA]</scope>
    <source>
        <strain evidence="2 3">SEH01</strain>
    </source>
</reference>
<organism evidence="2 3">
    <name type="scientific">Lujinxingia sediminis</name>
    <dbReference type="NCBI Taxonomy" id="2480984"/>
    <lineage>
        <taxon>Bacteria</taxon>
        <taxon>Deltaproteobacteria</taxon>
        <taxon>Bradymonadales</taxon>
        <taxon>Lujinxingiaceae</taxon>
        <taxon>Lujinxingia</taxon>
    </lineage>
</organism>
<dbReference type="PANTHER" id="PTHR45288:SF1">
    <property type="entry name" value="THIOREDOXIN FAMILY PROTEIN"/>
    <property type="match status" value="1"/>
</dbReference>
<dbReference type="InterPro" id="IPR036249">
    <property type="entry name" value="Thioredoxin-like_sf"/>
</dbReference>
<evidence type="ECO:0000313" key="3">
    <source>
        <dbReference type="Proteomes" id="UP000282926"/>
    </source>
</evidence>
<feature type="domain" description="GST N-terminal" evidence="1">
    <location>
        <begin position="70"/>
        <end position="152"/>
    </location>
</feature>
<name>A0ABY0CXH3_9DELT</name>
<dbReference type="Proteomes" id="UP000282926">
    <property type="component" value="Unassembled WGS sequence"/>
</dbReference>
<dbReference type="SUPFAM" id="SSF52833">
    <property type="entry name" value="Thioredoxin-like"/>
    <property type="match status" value="2"/>
</dbReference>
<dbReference type="EMBL" id="SADD01000001">
    <property type="protein sequence ID" value="RVU48120.1"/>
    <property type="molecule type" value="Genomic_DNA"/>
</dbReference>
<gene>
    <name evidence="2" type="ORF">EA187_01395</name>
</gene>
<comment type="caution">
    <text evidence="2">The sequence shown here is derived from an EMBL/GenBank/DDBJ whole genome shotgun (WGS) entry which is preliminary data.</text>
</comment>
<dbReference type="PROSITE" id="PS50404">
    <property type="entry name" value="GST_NTER"/>
    <property type="match status" value="2"/>
</dbReference>